<reference evidence="1 2" key="1">
    <citation type="submission" date="2022-05" db="EMBL/GenBank/DDBJ databases">
        <authorList>
            <consortium name="Genoscope - CEA"/>
            <person name="William W."/>
        </authorList>
    </citation>
    <scope>NUCLEOTIDE SEQUENCE [LARGE SCALE GENOMIC DNA]</scope>
</reference>
<dbReference type="AlphaFoldDB" id="A0AAU9VUK3"/>
<evidence type="ECO:0008006" key="3">
    <source>
        <dbReference type="Google" id="ProtNLM"/>
    </source>
</evidence>
<organism evidence="1 2">
    <name type="scientific">Pocillopora meandrina</name>
    <dbReference type="NCBI Taxonomy" id="46732"/>
    <lineage>
        <taxon>Eukaryota</taxon>
        <taxon>Metazoa</taxon>
        <taxon>Cnidaria</taxon>
        <taxon>Anthozoa</taxon>
        <taxon>Hexacorallia</taxon>
        <taxon>Scleractinia</taxon>
        <taxon>Astrocoeniina</taxon>
        <taxon>Pocilloporidae</taxon>
        <taxon>Pocillopora</taxon>
    </lineage>
</organism>
<evidence type="ECO:0000313" key="1">
    <source>
        <dbReference type="EMBL" id="CAH3036092.1"/>
    </source>
</evidence>
<gene>
    <name evidence="1" type="ORF">PMEA_00016643</name>
</gene>
<comment type="caution">
    <text evidence="1">The sequence shown here is derived from an EMBL/GenBank/DDBJ whole genome shotgun (WGS) entry which is preliminary data.</text>
</comment>
<name>A0AAU9VUK3_9CNID</name>
<accession>A0AAU9VUK3</accession>
<keyword evidence="2" id="KW-1185">Reference proteome</keyword>
<sequence length="620" mass="69506">MSLENIRGDLNNLPQDNPAKCEGLIRNLYERIKSLQDNDEKENLLYELKGVASWGLQEDLKEMLEKKGLHQEALPLVERYVTNARELAEYFCSHSKEDLEKEGLGGINKRLRLDLEVLGGLSAEGVDVTKEWVKRLCGRAPSFKVLSRLQLSELQSYCQGADDGEMDQVHQLAKTAASNEKKKLPDVPQDDGLVQNTKATKAVDEANLKKAKDLMIEAKILATNKSETAKEIVNDKIKLIMETIKLPLDWFKLDQMQPDQMFQELDQIIEQCSEVVESDEIYKNAVEVITKASAGKALFGIYHSEYELPKAAGRPLLLPPTDVSLTSPSISRDMNYIKFSAQGAAANYIQTVESLNTNIGLALAGFEGLLFGEIQGACGSERQKQFRDSSKEWSTSASVLHYTRMPTRSFLLERNQIKLCESAKEMARSIVQDTEIRKDQQQGMARLFFERFGSHFPAGVQTLGGVFFSFADAESERATKKFELMEATTQYLKKQMSVGLLGAFNIGGGIAGEHTSSKGSNVGKYKERRHEVFSHSVKVIGPTAANTNTFQKLLSYNSTWALIDRGPVEGYIPVWELLKDLGGVYETAADVLEEIWQCDEKERKARKIAKDELLLMKEDF</sequence>
<dbReference type="Proteomes" id="UP001159428">
    <property type="component" value="Unassembled WGS sequence"/>
</dbReference>
<proteinExistence type="predicted"/>
<dbReference type="EMBL" id="CALNXJ010000003">
    <property type="protein sequence ID" value="CAH3036092.1"/>
    <property type="molecule type" value="Genomic_DNA"/>
</dbReference>
<evidence type="ECO:0000313" key="2">
    <source>
        <dbReference type="Proteomes" id="UP001159428"/>
    </source>
</evidence>
<feature type="non-terminal residue" evidence="1">
    <location>
        <position position="620"/>
    </location>
</feature>
<protein>
    <recommendedName>
        <fullName evidence="3">MACPF domain-containing protein</fullName>
    </recommendedName>
</protein>